<reference evidence="3 4" key="1">
    <citation type="submission" date="2016-06" db="EMBL/GenBank/DDBJ databases">
        <authorList>
            <person name="Kjaerup R.B."/>
            <person name="Dalgaard T.S."/>
            <person name="Juul-Madsen H.R."/>
        </authorList>
    </citation>
    <scope>NUCLEOTIDE SEQUENCE [LARGE SCALE GENOMIC DNA]</scope>
    <source>
        <strain evidence="3 4">CECT 8886</strain>
    </source>
</reference>
<dbReference type="Proteomes" id="UP000092544">
    <property type="component" value="Unassembled WGS sequence"/>
</dbReference>
<dbReference type="OrthoDB" id="9799145at2"/>
<dbReference type="InterPro" id="IPR036265">
    <property type="entry name" value="HIT-like_sf"/>
</dbReference>
<dbReference type="AlphaFoldDB" id="A0A1A8TL91"/>
<evidence type="ECO:0000256" key="1">
    <source>
        <dbReference type="PROSITE-ProRule" id="PRU00464"/>
    </source>
</evidence>
<organism evidence="3 4">
    <name type="scientific">Marinomonas spartinae</name>
    <dbReference type="NCBI Taxonomy" id="1792290"/>
    <lineage>
        <taxon>Bacteria</taxon>
        <taxon>Pseudomonadati</taxon>
        <taxon>Pseudomonadota</taxon>
        <taxon>Gammaproteobacteria</taxon>
        <taxon>Oceanospirillales</taxon>
        <taxon>Oceanospirillaceae</taxon>
        <taxon>Marinomonas</taxon>
    </lineage>
</organism>
<comment type="caution">
    <text evidence="1">Lacks conserved residue(s) required for the propagation of feature annotation.</text>
</comment>
<dbReference type="InterPro" id="IPR026026">
    <property type="entry name" value="HIT_Hint"/>
</dbReference>
<evidence type="ECO:0000259" key="2">
    <source>
        <dbReference type="PROSITE" id="PS51084"/>
    </source>
</evidence>
<protein>
    <submittedName>
        <fullName evidence="3">HIT domain protein</fullName>
    </submittedName>
</protein>
<dbReference type="PROSITE" id="PS51084">
    <property type="entry name" value="HIT_2"/>
    <property type="match status" value="1"/>
</dbReference>
<dbReference type="STRING" id="1792290.MSP8886_03124"/>
<dbReference type="EMBL" id="FLOB01000008">
    <property type="protein sequence ID" value="SBS34644.1"/>
    <property type="molecule type" value="Genomic_DNA"/>
</dbReference>
<dbReference type="RefSeq" id="WP_067018057.1">
    <property type="nucleotide sequence ID" value="NZ_FLOB01000008.1"/>
</dbReference>
<evidence type="ECO:0000313" key="4">
    <source>
        <dbReference type="Proteomes" id="UP000092544"/>
    </source>
</evidence>
<keyword evidence="4" id="KW-1185">Reference proteome</keyword>
<dbReference type="Gene3D" id="3.30.428.10">
    <property type="entry name" value="HIT-like"/>
    <property type="match status" value="1"/>
</dbReference>
<dbReference type="InterPro" id="IPR011146">
    <property type="entry name" value="HIT-like"/>
</dbReference>
<dbReference type="PIRSF" id="PIRSF000714">
    <property type="entry name" value="HIT"/>
    <property type="match status" value="1"/>
</dbReference>
<name>A0A1A8TL91_9GAMM</name>
<evidence type="ECO:0000313" key="3">
    <source>
        <dbReference type="EMBL" id="SBS34644.1"/>
    </source>
</evidence>
<feature type="domain" description="HIT" evidence="2">
    <location>
        <begin position="35"/>
        <end position="103"/>
    </location>
</feature>
<gene>
    <name evidence="3" type="ORF">MSP8886_03124</name>
</gene>
<dbReference type="GO" id="GO:0003824">
    <property type="term" value="F:catalytic activity"/>
    <property type="evidence" value="ECO:0007669"/>
    <property type="project" value="InterPro"/>
</dbReference>
<dbReference type="SUPFAM" id="SSF54197">
    <property type="entry name" value="HIT-like"/>
    <property type="match status" value="1"/>
</dbReference>
<sequence length="147" mass="16910">MFELNPTLERDSVLIGYLPLCQVRLINDRQYPWFILVPQRNGISEIYQLVEEDRSMLMAESCLLSETLHDAFSADKLNIAAIGNKVTQLHYHHIVRFEGDASWPEPVWGKLPAIAYSQEELASILQKVRSLLSDDLTLPDDDSELYY</sequence>
<proteinExistence type="predicted"/>
<accession>A0A1A8TL91</accession>
<dbReference type="Pfam" id="PF01230">
    <property type="entry name" value="HIT"/>
    <property type="match status" value="1"/>
</dbReference>